<gene>
    <name evidence="1" type="ORF">K8V47_08675</name>
</gene>
<reference evidence="1" key="2">
    <citation type="submission" date="2021-09" db="EMBL/GenBank/DDBJ databases">
        <authorList>
            <person name="Gilroy R."/>
        </authorList>
    </citation>
    <scope>NUCLEOTIDE SEQUENCE</scope>
    <source>
        <strain evidence="1">4100</strain>
    </source>
</reference>
<proteinExistence type="predicted"/>
<dbReference type="Proteomes" id="UP000711407">
    <property type="component" value="Unassembled WGS sequence"/>
</dbReference>
<dbReference type="EMBL" id="DYXT01000046">
    <property type="protein sequence ID" value="HJE39813.1"/>
    <property type="molecule type" value="Genomic_DNA"/>
</dbReference>
<name>A0A921EA23_9BACT</name>
<reference evidence="1" key="1">
    <citation type="journal article" date="2021" name="PeerJ">
        <title>Extensive microbial diversity within the chicken gut microbiome revealed by metagenomics and culture.</title>
        <authorList>
            <person name="Gilroy R."/>
            <person name="Ravi A."/>
            <person name="Getino M."/>
            <person name="Pursley I."/>
            <person name="Horton D.L."/>
            <person name="Alikhan N.F."/>
            <person name="Baker D."/>
            <person name="Gharbi K."/>
            <person name="Hall N."/>
            <person name="Watson M."/>
            <person name="Adriaenssens E.M."/>
            <person name="Foster-Nyarko E."/>
            <person name="Jarju S."/>
            <person name="Secka A."/>
            <person name="Antonio M."/>
            <person name="Oren A."/>
            <person name="Chaudhuri R.R."/>
            <person name="La Ragione R."/>
            <person name="Hildebrand F."/>
            <person name="Pallen M.J."/>
        </authorList>
    </citation>
    <scope>NUCLEOTIDE SEQUENCE</scope>
    <source>
        <strain evidence="1">4100</strain>
    </source>
</reference>
<accession>A0A921EA23</accession>
<evidence type="ECO:0008006" key="3">
    <source>
        <dbReference type="Google" id="ProtNLM"/>
    </source>
</evidence>
<dbReference type="Gene3D" id="3.90.1480.10">
    <property type="entry name" value="Alpha-2,3-sialyltransferase"/>
    <property type="match status" value="1"/>
</dbReference>
<evidence type="ECO:0000313" key="1">
    <source>
        <dbReference type="EMBL" id="HJE39813.1"/>
    </source>
</evidence>
<comment type="caution">
    <text evidence="1">The sequence shown here is derived from an EMBL/GenBank/DDBJ whole genome shotgun (WGS) entry which is preliminary data.</text>
</comment>
<organism evidence="1 2">
    <name type="scientific">Candidatus Amulumruptor caecigallinarius</name>
    <dbReference type="NCBI Taxonomy" id="2109911"/>
    <lineage>
        <taxon>Bacteria</taxon>
        <taxon>Pseudomonadati</taxon>
        <taxon>Bacteroidota</taxon>
        <taxon>Bacteroidia</taxon>
        <taxon>Bacteroidales</taxon>
        <taxon>Muribaculaceae</taxon>
        <taxon>Candidatus Amulumruptor</taxon>
    </lineage>
</organism>
<evidence type="ECO:0000313" key="2">
    <source>
        <dbReference type="Proteomes" id="UP000711407"/>
    </source>
</evidence>
<protein>
    <recommendedName>
        <fullName evidence="3">DUF115 domain-containing protein</fullName>
    </recommendedName>
</protein>
<dbReference type="AlphaFoldDB" id="A0A921EA23"/>
<sequence length="288" mass="32326">MASISNFISALGNTLVGIVKIATMSRLSTTGKQPHVHGGSLLILGNGPSLNETITNDLDILQTHPCMAVNFAANSDEYLRIKPRYYILADPHFFTSGDGDTNVRHLFERIAQLTDWEMTLFIPSEHMKKFDLPSANDKVAVCAYNCVGVEGFAAFENYVYAHGLAMPRPRNILIPAIMVGICLGYKNIYICGADHSWTRTLSVSNDNKVVTVQPHFYKDNANEQARVTQVYENVRLHEILNSFYVAFKSYHTIKRYADTKHIKIYNATPGSFIDAFPRQNLRDLSTTK</sequence>